<dbReference type="Gene3D" id="3.40.50.720">
    <property type="entry name" value="NAD(P)-binding Rossmann-like Domain"/>
    <property type="match status" value="1"/>
</dbReference>
<organism evidence="1 2">
    <name type="scientific">Zonotrichia albicollis</name>
    <name type="common">White-throated sparrow</name>
    <name type="synonym">Fringilla albicollis</name>
    <dbReference type="NCBI Taxonomy" id="44394"/>
    <lineage>
        <taxon>Eukaryota</taxon>
        <taxon>Metazoa</taxon>
        <taxon>Chordata</taxon>
        <taxon>Craniata</taxon>
        <taxon>Vertebrata</taxon>
        <taxon>Euteleostomi</taxon>
        <taxon>Archelosauria</taxon>
        <taxon>Archosauria</taxon>
        <taxon>Dinosauria</taxon>
        <taxon>Saurischia</taxon>
        <taxon>Theropoda</taxon>
        <taxon>Coelurosauria</taxon>
        <taxon>Aves</taxon>
        <taxon>Neognathae</taxon>
        <taxon>Neoaves</taxon>
        <taxon>Telluraves</taxon>
        <taxon>Australaves</taxon>
        <taxon>Passeriformes</taxon>
        <taxon>Passerellidae</taxon>
        <taxon>Zonotrichia</taxon>
    </lineage>
</organism>
<reference evidence="1" key="1">
    <citation type="submission" date="2025-08" db="UniProtKB">
        <authorList>
            <consortium name="Ensembl"/>
        </authorList>
    </citation>
    <scope>IDENTIFICATION</scope>
</reference>
<dbReference type="InterPro" id="IPR036291">
    <property type="entry name" value="NAD(P)-bd_dom_sf"/>
</dbReference>
<dbReference type="PANTHER" id="PTHR14097">
    <property type="entry name" value="OXIDOREDUCTASE HTATIP2"/>
    <property type="match status" value="1"/>
</dbReference>
<gene>
    <name evidence="1" type="primary">HTATIP2</name>
</gene>
<dbReference type="PANTHER" id="PTHR14097:SF7">
    <property type="entry name" value="OXIDOREDUCTASE HTATIP2"/>
    <property type="match status" value="1"/>
</dbReference>
<protein>
    <submittedName>
        <fullName evidence="1">HIV-1 Tat interactive protein 2</fullName>
    </submittedName>
</protein>
<keyword evidence="2" id="KW-1185">Reference proteome</keyword>
<proteinExistence type="predicted"/>
<dbReference type="AlphaFoldDB" id="A0A8D2QIN8"/>
<reference evidence="1" key="2">
    <citation type="submission" date="2025-09" db="UniProtKB">
        <authorList>
            <consortium name="Ensembl"/>
        </authorList>
    </citation>
    <scope>IDENTIFICATION</scope>
</reference>
<dbReference type="GO" id="GO:0005737">
    <property type="term" value="C:cytoplasm"/>
    <property type="evidence" value="ECO:0007669"/>
    <property type="project" value="TreeGrafter"/>
</dbReference>
<dbReference type="SUPFAM" id="SSF51735">
    <property type="entry name" value="NAD(P)-binding Rossmann-fold domains"/>
    <property type="match status" value="1"/>
</dbReference>
<evidence type="ECO:0000313" key="1">
    <source>
        <dbReference type="Ensembl" id="ENSZALP00000019723.1"/>
    </source>
</evidence>
<accession>A0A8D2QIN8</accession>
<dbReference type="Ensembl" id="ENSZALT00000025878.1">
    <property type="protein sequence ID" value="ENSZALP00000019723.1"/>
    <property type="gene ID" value="ENSZALG00000015584.1"/>
</dbReference>
<name>A0A8D2QIN8_ZONAL</name>
<evidence type="ECO:0000313" key="2">
    <source>
        <dbReference type="Proteomes" id="UP000694413"/>
    </source>
</evidence>
<dbReference type="GO" id="GO:0051170">
    <property type="term" value="P:import into nucleus"/>
    <property type="evidence" value="ECO:0007669"/>
    <property type="project" value="TreeGrafter"/>
</dbReference>
<dbReference type="Proteomes" id="UP000694413">
    <property type="component" value="Unassembled WGS sequence"/>
</dbReference>
<sequence>MVEGREDPNQLCWQLVNHQEPFHISGYFQGWLPWKGFRVLQSTCSCWIPAALLTKEGAEQCGGFPGVRMVHPDGFVRVDRDYVAQAAELARAGGCKHFILQSSRGANAQSRFLYLRVKGEVENLVQAVGFDHCTILRPAVLLCRRQESRPMEWIAQQFLGAVARLFPTAYSVPVEMVARAMVACALQPGEGKVKVLENRAIHELGKAVPQQSTGQQG</sequence>